<dbReference type="Proteomes" id="UP001642720">
    <property type="component" value="Unassembled WGS sequence"/>
</dbReference>
<dbReference type="PRINTS" id="PR00081">
    <property type="entry name" value="GDHRDH"/>
</dbReference>
<dbReference type="CDD" id="cd05233">
    <property type="entry name" value="SDR_c"/>
    <property type="match status" value="1"/>
</dbReference>
<dbReference type="Gene3D" id="3.40.50.720">
    <property type="entry name" value="NAD(P)-binding Rossmann-like Domain"/>
    <property type="match status" value="1"/>
</dbReference>
<evidence type="ECO:0000256" key="1">
    <source>
        <dbReference type="ARBA" id="ARBA00006484"/>
    </source>
</evidence>
<reference evidence="3 4" key="1">
    <citation type="submission" date="2018-01" db="EMBL/GenBank/DDBJ databases">
        <title>Genome characterization of the sugarcane-associated fungus Trichoderma ghanense CCMA-1212 and their application in lignocelulose bioconversion.</title>
        <authorList>
            <person name="Steindorff A.S."/>
            <person name="Mendes T.D."/>
            <person name="Vilela E.S.D."/>
            <person name="Rodrigues D.S."/>
            <person name="Formighieri E.F."/>
            <person name="Melo I.S."/>
            <person name="Favaro L.C.L."/>
        </authorList>
    </citation>
    <scope>NUCLEOTIDE SEQUENCE [LARGE SCALE GENOMIC DNA]</scope>
    <source>
        <strain evidence="3 4">CCMA-1212</strain>
    </source>
</reference>
<dbReference type="EMBL" id="PPTA01000004">
    <property type="protein sequence ID" value="TFB03947.1"/>
    <property type="molecule type" value="Genomic_DNA"/>
</dbReference>
<dbReference type="GeneID" id="300575537"/>
<keyword evidence="2" id="KW-0560">Oxidoreductase</keyword>
<dbReference type="RefSeq" id="XP_073560148.1">
    <property type="nucleotide sequence ID" value="XM_073701087.1"/>
</dbReference>
<comment type="caution">
    <text evidence="3">The sequence shown here is derived from an EMBL/GenBank/DDBJ whole genome shotgun (WGS) entry which is preliminary data.</text>
</comment>
<dbReference type="InterPro" id="IPR036291">
    <property type="entry name" value="NAD(P)-bd_dom_sf"/>
</dbReference>
<dbReference type="Pfam" id="PF00106">
    <property type="entry name" value="adh_short"/>
    <property type="match status" value="1"/>
</dbReference>
<name>A0ABY2H8V5_9HYPO</name>
<organism evidence="3 4">
    <name type="scientific">Trichoderma ghanense</name>
    <dbReference type="NCBI Taxonomy" id="65468"/>
    <lineage>
        <taxon>Eukaryota</taxon>
        <taxon>Fungi</taxon>
        <taxon>Dikarya</taxon>
        <taxon>Ascomycota</taxon>
        <taxon>Pezizomycotina</taxon>
        <taxon>Sordariomycetes</taxon>
        <taxon>Hypocreomycetidae</taxon>
        <taxon>Hypocreales</taxon>
        <taxon>Hypocreaceae</taxon>
        <taxon>Trichoderma</taxon>
    </lineage>
</organism>
<proteinExistence type="inferred from homology"/>
<gene>
    <name evidence="3" type="ORF">CCMA1212_003752</name>
</gene>
<dbReference type="PANTHER" id="PTHR43669">
    <property type="entry name" value="5-KETO-D-GLUCONATE 5-REDUCTASE"/>
    <property type="match status" value="1"/>
</dbReference>
<evidence type="ECO:0000256" key="2">
    <source>
        <dbReference type="ARBA" id="ARBA00023002"/>
    </source>
</evidence>
<keyword evidence="4" id="KW-1185">Reference proteome</keyword>
<dbReference type="SUPFAM" id="SSF51735">
    <property type="entry name" value="NAD(P)-binding Rossmann-fold domains"/>
    <property type="match status" value="1"/>
</dbReference>
<accession>A0ABY2H8V5</accession>
<evidence type="ECO:0000313" key="3">
    <source>
        <dbReference type="EMBL" id="TFB03947.1"/>
    </source>
</evidence>
<dbReference type="PANTHER" id="PTHR43669:SF3">
    <property type="entry name" value="ALCOHOL DEHYDROGENASE, PUTATIVE (AFU_ORTHOLOGUE AFUA_3G03445)-RELATED"/>
    <property type="match status" value="1"/>
</dbReference>
<comment type="similarity">
    <text evidence="1">Belongs to the short-chain dehydrogenases/reductases (SDR) family.</text>
</comment>
<sequence length="330" mass="36005">MSLPSLKQYHRKPYAAISPSRPELSQAGRTVLVTGGNSGIGYAIARNFIKARAERVIILGRRPDVVKAAEGKLAQEAKDLSSSTVAEGRVCDIASLESTEALWAGLQQDGIHVDVLVLNAAAHGKAAPILKNGLKNVWADFEANVRSSLDFAERFYKQAGKGADSRKFLINVSSIVSYMWSTMAPERPTYGLTKSAGLALVQQIAKDTDVDDMQVVSFHPGGVLTDMARAAGAREDMGIPFDDENLPGQFAVWAASREAEHLHGRFVWANWDVDEVKAVLGKQIAEEPNFLKVGIEGLSENLPNPMIPPEMLEKLLQFQKGLQTNLQEKR</sequence>
<dbReference type="InterPro" id="IPR002347">
    <property type="entry name" value="SDR_fam"/>
</dbReference>
<evidence type="ECO:0000313" key="4">
    <source>
        <dbReference type="Proteomes" id="UP001642720"/>
    </source>
</evidence>
<protein>
    <submittedName>
        <fullName evidence="3">Short chain dehydrogenase andI</fullName>
    </submittedName>
</protein>